<dbReference type="Proteomes" id="UP001207654">
    <property type="component" value="Unassembled WGS sequence"/>
</dbReference>
<accession>A0ABT4A6E8</accession>
<gene>
    <name evidence="2" type="ORF">OV287_22400</name>
</gene>
<evidence type="ECO:0000313" key="2">
    <source>
        <dbReference type="EMBL" id="MCY1077225.1"/>
    </source>
</evidence>
<dbReference type="InterPro" id="IPR002744">
    <property type="entry name" value="MIP18-like"/>
</dbReference>
<protein>
    <submittedName>
        <fullName evidence="2">Iron-sulfur cluster assembly protein</fullName>
    </submittedName>
</protein>
<comment type="caution">
    <text evidence="2">The sequence shown here is derived from an EMBL/GenBank/DDBJ whole genome shotgun (WGS) entry which is preliminary data.</text>
</comment>
<evidence type="ECO:0000259" key="1">
    <source>
        <dbReference type="Pfam" id="PF01883"/>
    </source>
</evidence>
<dbReference type="InterPro" id="IPR034904">
    <property type="entry name" value="FSCA_dom_sf"/>
</dbReference>
<feature type="domain" description="MIP18 family-like" evidence="1">
    <location>
        <begin position="6"/>
        <end position="80"/>
    </location>
</feature>
<dbReference type="PANTHER" id="PTHR42831">
    <property type="entry name" value="FE-S PROTEIN MATURATION AUXILIARY FACTOR YITW"/>
    <property type="match status" value="1"/>
</dbReference>
<dbReference type="EMBL" id="JAPNKA010000001">
    <property type="protein sequence ID" value="MCY1077225.1"/>
    <property type="molecule type" value="Genomic_DNA"/>
</dbReference>
<sequence length="121" mass="13510">MTLESDLLARIQTIPDPCSLATGVPLSIGEMGLLQALECSEGRVTVRLQLTSPMCMMAAYFMREIEQRLSSHADVQSVHVEFDHALEWRPEHISAEGRQRLSERRITMIGGRMLPSAGRDS</sequence>
<dbReference type="Gene3D" id="3.30.300.130">
    <property type="entry name" value="Fe-S cluster assembly (FSCA)"/>
    <property type="match status" value="1"/>
</dbReference>
<organism evidence="2 3">
    <name type="scientific">Archangium lansingense</name>
    <dbReference type="NCBI Taxonomy" id="2995310"/>
    <lineage>
        <taxon>Bacteria</taxon>
        <taxon>Pseudomonadati</taxon>
        <taxon>Myxococcota</taxon>
        <taxon>Myxococcia</taxon>
        <taxon>Myxococcales</taxon>
        <taxon>Cystobacterineae</taxon>
        <taxon>Archangiaceae</taxon>
        <taxon>Archangium</taxon>
    </lineage>
</organism>
<dbReference type="RefSeq" id="WP_267536071.1">
    <property type="nucleotide sequence ID" value="NZ_JAPNKA010000001.1"/>
</dbReference>
<proteinExistence type="predicted"/>
<dbReference type="PANTHER" id="PTHR42831:SF1">
    <property type="entry name" value="FE-S PROTEIN MATURATION AUXILIARY FACTOR YITW"/>
    <property type="match status" value="1"/>
</dbReference>
<evidence type="ECO:0000313" key="3">
    <source>
        <dbReference type="Proteomes" id="UP001207654"/>
    </source>
</evidence>
<name>A0ABT4A6E8_9BACT</name>
<keyword evidence="3" id="KW-1185">Reference proteome</keyword>
<reference evidence="2 3" key="1">
    <citation type="submission" date="2022-11" db="EMBL/GenBank/DDBJ databases">
        <title>Minimal conservation of predation-associated metabolite biosynthetic gene clusters underscores biosynthetic potential of Myxococcota including descriptions for ten novel species: Archangium lansinium sp. nov., Myxococcus landrumus sp. nov., Nannocystis bai.</title>
        <authorList>
            <person name="Ahearne A."/>
            <person name="Stevens C."/>
            <person name="Phillips K."/>
        </authorList>
    </citation>
    <scope>NUCLEOTIDE SEQUENCE [LARGE SCALE GENOMIC DNA]</scope>
    <source>
        <strain evidence="2 3">MIWBW</strain>
    </source>
</reference>
<dbReference type="SUPFAM" id="SSF117916">
    <property type="entry name" value="Fe-S cluster assembly (FSCA) domain-like"/>
    <property type="match status" value="1"/>
</dbReference>
<dbReference type="Pfam" id="PF01883">
    <property type="entry name" value="FeS_assembly_P"/>
    <property type="match status" value="1"/>
</dbReference>
<dbReference type="InterPro" id="IPR052339">
    <property type="entry name" value="Fe-S_Maturation_MIP18"/>
</dbReference>